<accession>A0A9D1WQH1</accession>
<evidence type="ECO:0000313" key="2">
    <source>
        <dbReference type="EMBL" id="HIX65333.1"/>
    </source>
</evidence>
<feature type="signal peptide" evidence="1">
    <location>
        <begin position="1"/>
        <end position="21"/>
    </location>
</feature>
<keyword evidence="1" id="KW-0732">Signal</keyword>
<dbReference type="PROSITE" id="PS51257">
    <property type="entry name" value="PROKAR_LIPOPROTEIN"/>
    <property type="match status" value="1"/>
</dbReference>
<feature type="chain" id="PRO_5038832501" evidence="1">
    <location>
        <begin position="22"/>
        <end position="371"/>
    </location>
</feature>
<dbReference type="Proteomes" id="UP000886800">
    <property type="component" value="Unassembled WGS sequence"/>
</dbReference>
<gene>
    <name evidence="2" type="ORF">H9736_03705</name>
</gene>
<name>A0A9D1WQH1_9FIRM</name>
<evidence type="ECO:0000313" key="3">
    <source>
        <dbReference type="Proteomes" id="UP000886800"/>
    </source>
</evidence>
<comment type="caution">
    <text evidence="2">The sequence shown here is derived from an EMBL/GenBank/DDBJ whole genome shotgun (WGS) entry which is preliminary data.</text>
</comment>
<reference evidence="2" key="2">
    <citation type="submission" date="2021-04" db="EMBL/GenBank/DDBJ databases">
        <authorList>
            <person name="Gilroy R."/>
        </authorList>
    </citation>
    <scope>NUCLEOTIDE SEQUENCE</scope>
    <source>
        <strain evidence="2">CHK188-5543</strain>
    </source>
</reference>
<organism evidence="2 3">
    <name type="scientific">Candidatus Anaerotruncus excrementipullorum</name>
    <dbReference type="NCBI Taxonomy" id="2838465"/>
    <lineage>
        <taxon>Bacteria</taxon>
        <taxon>Bacillati</taxon>
        <taxon>Bacillota</taxon>
        <taxon>Clostridia</taxon>
        <taxon>Eubacteriales</taxon>
        <taxon>Oscillospiraceae</taxon>
        <taxon>Anaerotruncus</taxon>
    </lineage>
</organism>
<reference evidence="2" key="1">
    <citation type="journal article" date="2021" name="PeerJ">
        <title>Extensive microbial diversity within the chicken gut microbiome revealed by metagenomics and culture.</title>
        <authorList>
            <person name="Gilroy R."/>
            <person name="Ravi A."/>
            <person name="Getino M."/>
            <person name="Pursley I."/>
            <person name="Horton D.L."/>
            <person name="Alikhan N.F."/>
            <person name="Baker D."/>
            <person name="Gharbi K."/>
            <person name="Hall N."/>
            <person name="Watson M."/>
            <person name="Adriaenssens E.M."/>
            <person name="Foster-Nyarko E."/>
            <person name="Jarju S."/>
            <person name="Secka A."/>
            <person name="Antonio M."/>
            <person name="Oren A."/>
            <person name="Chaudhuri R.R."/>
            <person name="La Ragione R."/>
            <person name="Hildebrand F."/>
            <person name="Pallen M.J."/>
        </authorList>
    </citation>
    <scope>NUCLEOTIDE SEQUENCE</scope>
    <source>
        <strain evidence="2">CHK188-5543</strain>
    </source>
</reference>
<protein>
    <submittedName>
        <fullName evidence="2">Uncharacterized protein</fullName>
    </submittedName>
</protein>
<dbReference type="AlphaFoldDB" id="A0A9D1WQH1"/>
<dbReference type="EMBL" id="DXES01000080">
    <property type="protein sequence ID" value="HIX65333.1"/>
    <property type="molecule type" value="Genomic_DNA"/>
</dbReference>
<evidence type="ECO:0000256" key="1">
    <source>
        <dbReference type="SAM" id="SignalP"/>
    </source>
</evidence>
<sequence>MKNARRWVALAACAAGLMLLGGCGTKNVDLIDLVEVKFSGLDTQGRATATIQAGAIEELATAVLGEMPDDLQDRLVYLEEASRLSNVIEGVELSQKEGLQNGDKVTATLLYDEEEAEEQGFRLKETEKEFTVSGLREAEPLDLFQGIDIQLSGASPRGRVTLSRSEDAHDFLQKVSYQADPYENLKNGDEVTITATYNKNRAEQAGYLVESDTYTFTVEGLDEMLTDISQLDADTAAAIRQDATDLLQARLAANDYDMMEDVNGGWVSFFSRDLEYGDPSFVTAYLLTSKGAEFGANYENILVLVYTAHVSFDGGPDYDGPGYFPVAYYDIVVGQDGCQVDLSQHRVAGSSSSLEGVYDYWGTQNLDRYTV</sequence>
<proteinExistence type="predicted"/>